<evidence type="ECO:0000259" key="1">
    <source>
        <dbReference type="Pfam" id="PF01965"/>
    </source>
</evidence>
<keyword evidence="2" id="KW-0378">Hydrolase</keyword>
<dbReference type="GO" id="GO:0008233">
    <property type="term" value="F:peptidase activity"/>
    <property type="evidence" value="ECO:0007669"/>
    <property type="project" value="UniProtKB-KW"/>
</dbReference>
<reference evidence="2" key="1">
    <citation type="journal article" date="2015" name="PeerJ">
        <title>First genomic representation of candidate bacterial phylum KSB3 points to enhanced environmental sensing as a trigger of wastewater bulking.</title>
        <authorList>
            <person name="Sekiguchi Y."/>
            <person name="Ohashi A."/>
            <person name="Parks D.H."/>
            <person name="Yamauchi T."/>
            <person name="Tyson G.W."/>
            <person name="Hugenholtz P."/>
        </authorList>
    </citation>
    <scope>NUCLEOTIDE SEQUENCE [LARGE SCALE GENOMIC DNA]</scope>
</reference>
<dbReference type="Gene3D" id="3.40.50.880">
    <property type="match status" value="1"/>
</dbReference>
<dbReference type="EMBL" id="DF820463">
    <property type="protein sequence ID" value="GAK54924.1"/>
    <property type="molecule type" value="Genomic_DNA"/>
</dbReference>
<dbReference type="eggNOG" id="COG0693">
    <property type="taxonomic scope" value="Bacteria"/>
</dbReference>
<feature type="domain" description="DJ-1/PfpI" evidence="1">
    <location>
        <begin position="5"/>
        <end position="175"/>
    </location>
</feature>
<dbReference type="InterPro" id="IPR050325">
    <property type="entry name" value="Prot/Nucl_acid_deglycase"/>
</dbReference>
<dbReference type="PANTHER" id="PTHR48094:SF19">
    <property type="entry name" value="DJ-1_PFPI DOMAIN-CONTAINING PROTEIN"/>
    <property type="match status" value="1"/>
</dbReference>
<gene>
    <name evidence="2" type="ORF">U27_01755</name>
</gene>
<dbReference type="Proteomes" id="UP000030661">
    <property type="component" value="Unassembled WGS sequence"/>
</dbReference>
<dbReference type="AlphaFoldDB" id="A0A0S6W943"/>
<keyword evidence="3" id="KW-1185">Reference proteome</keyword>
<dbReference type="PANTHER" id="PTHR48094">
    <property type="entry name" value="PROTEIN/NUCLEIC ACID DEGLYCASE DJ-1-RELATED"/>
    <property type="match status" value="1"/>
</dbReference>
<dbReference type="Pfam" id="PF01965">
    <property type="entry name" value="DJ-1_PfpI"/>
    <property type="match status" value="1"/>
</dbReference>
<dbReference type="GO" id="GO:0006508">
    <property type="term" value="P:proteolysis"/>
    <property type="evidence" value="ECO:0007669"/>
    <property type="project" value="UniProtKB-KW"/>
</dbReference>
<dbReference type="STRING" id="1499967.U27_01755"/>
<name>A0A0S6W943_VECG1</name>
<sequence length="214" mass="23997">MRKIAYLYVSDTMADWEPGYIISELHSGRYFREKTLKYEVKTVSLTMDPITTMGGVKILPDIMIHDLMISEAGILILPGGDTWLEPLHDSVFLKVKEFLDNHIPVAAICGATLGLAANGFLDYCKHTSNDLEYVKAICPTYRGEAFYQQQPVVVDGDLITASGVAALDFAYAVLKKLDVFLPATLEAWYNLYQTHDPTYFFALMNSLPRIERGS</sequence>
<accession>A0A0S6W943</accession>
<evidence type="ECO:0000313" key="3">
    <source>
        <dbReference type="Proteomes" id="UP000030661"/>
    </source>
</evidence>
<dbReference type="HOGENOM" id="CLU_000445_44_5_0"/>
<dbReference type="CDD" id="cd03140">
    <property type="entry name" value="GATase1_PfpI_3"/>
    <property type="match status" value="1"/>
</dbReference>
<protein>
    <submittedName>
        <fullName evidence="2">Putative intracellular protease, ThiJ/PfpI family</fullName>
    </submittedName>
</protein>
<evidence type="ECO:0000313" key="2">
    <source>
        <dbReference type="EMBL" id="GAK54924.1"/>
    </source>
</evidence>
<dbReference type="SUPFAM" id="SSF52317">
    <property type="entry name" value="Class I glutamine amidotransferase-like"/>
    <property type="match status" value="1"/>
</dbReference>
<keyword evidence="2" id="KW-0645">Protease</keyword>
<dbReference type="InterPro" id="IPR002818">
    <property type="entry name" value="DJ-1/PfpI"/>
</dbReference>
<dbReference type="GO" id="GO:0005737">
    <property type="term" value="C:cytoplasm"/>
    <property type="evidence" value="ECO:0007669"/>
    <property type="project" value="TreeGrafter"/>
</dbReference>
<organism evidence="2">
    <name type="scientific">Vecturithrix granuli</name>
    <dbReference type="NCBI Taxonomy" id="1499967"/>
    <lineage>
        <taxon>Bacteria</taxon>
        <taxon>Candidatus Moduliflexota</taxon>
        <taxon>Candidatus Vecturitrichia</taxon>
        <taxon>Candidatus Vecturitrichales</taxon>
        <taxon>Candidatus Vecturitrichaceae</taxon>
        <taxon>Candidatus Vecturithrix</taxon>
    </lineage>
</organism>
<proteinExistence type="predicted"/>
<dbReference type="InterPro" id="IPR029062">
    <property type="entry name" value="Class_I_gatase-like"/>
</dbReference>